<feature type="transmembrane region" description="Helical" evidence="5">
    <location>
        <begin position="163"/>
        <end position="182"/>
    </location>
</feature>
<dbReference type="SUPFAM" id="SSF103473">
    <property type="entry name" value="MFS general substrate transporter"/>
    <property type="match status" value="2"/>
</dbReference>
<comment type="subcellular location">
    <subcellularLocation>
        <location evidence="1">Membrane</location>
        <topology evidence="1">Multi-pass membrane protein</topology>
    </subcellularLocation>
</comment>
<feature type="transmembrane region" description="Helical" evidence="5">
    <location>
        <begin position="330"/>
        <end position="350"/>
    </location>
</feature>
<dbReference type="AlphaFoldDB" id="A0A165GKP3"/>
<dbReference type="InterPro" id="IPR036259">
    <property type="entry name" value="MFS_trans_sf"/>
</dbReference>
<dbReference type="Proteomes" id="UP000077266">
    <property type="component" value="Unassembled WGS sequence"/>
</dbReference>
<proteinExistence type="predicted"/>
<feature type="transmembrane region" description="Helical" evidence="5">
    <location>
        <begin position="74"/>
        <end position="92"/>
    </location>
</feature>
<feature type="transmembrane region" description="Helical" evidence="5">
    <location>
        <begin position="128"/>
        <end position="151"/>
    </location>
</feature>
<feature type="domain" description="Major facilitator superfamily (MFS) profile" evidence="6">
    <location>
        <begin position="38"/>
        <end position="493"/>
    </location>
</feature>
<dbReference type="Pfam" id="PF07690">
    <property type="entry name" value="MFS_1"/>
    <property type="match status" value="1"/>
</dbReference>
<dbReference type="PROSITE" id="PS50850">
    <property type="entry name" value="MFS"/>
    <property type="match status" value="1"/>
</dbReference>
<dbReference type="InterPro" id="IPR020846">
    <property type="entry name" value="MFS_dom"/>
</dbReference>
<keyword evidence="2 5" id="KW-0812">Transmembrane</keyword>
<dbReference type="PROSITE" id="PS00216">
    <property type="entry name" value="SUGAR_TRANSPORT_1"/>
    <property type="match status" value="1"/>
</dbReference>
<dbReference type="EMBL" id="KV426044">
    <property type="protein sequence ID" value="KZV90663.1"/>
    <property type="molecule type" value="Genomic_DNA"/>
</dbReference>
<keyword evidence="3 5" id="KW-1133">Transmembrane helix</keyword>
<feature type="transmembrane region" description="Helical" evidence="5">
    <location>
        <begin position="104"/>
        <end position="122"/>
    </location>
</feature>
<dbReference type="STRING" id="1314781.A0A165GKP3"/>
<dbReference type="InterPro" id="IPR011701">
    <property type="entry name" value="MFS"/>
</dbReference>
<dbReference type="Gene3D" id="1.20.1250.20">
    <property type="entry name" value="MFS general substrate transporter like domains"/>
    <property type="match status" value="2"/>
</dbReference>
<feature type="transmembrane region" description="Helical" evidence="5">
    <location>
        <begin position="293"/>
        <end position="318"/>
    </location>
</feature>
<feature type="transmembrane region" description="Helical" evidence="5">
    <location>
        <begin position="253"/>
        <end position="272"/>
    </location>
</feature>
<dbReference type="InParanoid" id="A0A165GKP3"/>
<organism evidence="7 8">
    <name type="scientific">Exidia glandulosa HHB12029</name>
    <dbReference type="NCBI Taxonomy" id="1314781"/>
    <lineage>
        <taxon>Eukaryota</taxon>
        <taxon>Fungi</taxon>
        <taxon>Dikarya</taxon>
        <taxon>Basidiomycota</taxon>
        <taxon>Agaricomycotina</taxon>
        <taxon>Agaricomycetes</taxon>
        <taxon>Auriculariales</taxon>
        <taxon>Exidiaceae</taxon>
        <taxon>Exidia</taxon>
    </lineage>
</organism>
<evidence type="ECO:0000256" key="2">
    <source>
        <dbReference type="ARBA" id="ARBA00022692"/>
    </source>
</evidence>
<dbReference type="GO" id="GO:0016020">
    <property type="term" value="C:membrane"/>
    <property type="evidence" value="ECO:0007669"/>
    <property type="project" value="UniProtKB-SubCell"/>
</dbReference>
<feature type="transmembrane region" description="Helical" evidence="5">
    <location>
        <begin position="188"/>
        <end position="208"/>
    </location>
</feature>
<evidence type="ECO:0000313" key="8">
    <source>
        <dbReference type="Proteomes" id="UP000077266"/>
    </source>
</evidence>
<name>A0A165GKP3_EXIGL</name>
<dbReference type="InterPro" id="IPR005829">
    <property type="entry name" value="Sugar_transporter_CS"/>
</dbReference>
<feature type="transmembrane region" description="Helical" evidence="5">
    <location>
        <begin position="383"/>
        <end position="404"/>
    </location>
</feature>
<dbReference type="PANTHER" id="PTHR42718">
    <property type="entry name" value="MAJOR FACILITATOR SUPERFAMILY MULTIDRUG TRANSPORTER MFSC"/>
    <property type="match status" value="1"/>
</dbReference>
<reference evidence="7 8" key="1">
    <citation type="journal article" date="2016" name="Mol. Biol. Evol.">
        <title>Comparative Genomics of Early-Diverging Mushroom-Forming Fungi Provides Insights into the Origins of Lignocellulose Decay Capabilities.</title>
        <authorList>
            <person name="Nagy L.G."/>
            <person name="Riley R."/>
            <person name="Tritt A."/>
            <person name="Adam C."/>
            <person name="Daum C."/>
            <person name="Floudas D."/>
            <person name="Sun H."/>
            <person name="Yadav J.S."/>
            <person name="Pangilinan J."/>
            <person name="Larsson K.H."/>
            <person name="Matsuura K."/>
            <person name="Barry K."/>
            <person name="Labutti K."/>
            <person name="Kuo R."/>
            <person name="Ohm R.A."/>
            <person name="Bhattacharya S.S."/>
            <person name="Shirouzu T."/>
            <person name="Yoshinaga Y."/>
            <person name="Martin F.M."/>
            <person name="Grigoriev I.V."/>
            <person name="Hibbett D.S."/>
        </authorList>
    </citation>
    <scope>NUCLEOTIDE SEQUENCE [LARGE SCALE GENOMIC DNA]</scope>
    <source>
        <strain evidence="7 8">HHB12029</strain>
    </source>
</reference>
<feature type="transmembrane region" description="Helical" evidence="5">
    <location>
        <begin position="469"/>
        <end position="489"/>
    </location>
</feature>
<keyword evidence="8" id="KW-1185">Reference proteome</keyword>
<sequence length="525" mass="56073">MRTGLCTFANGSCQLALLPLTHSTTAPVPMVNSKQVTTVASVCGAAFLSAFQSGCITVALPTIQKDLRISEANIQWPVSIYALTNGCFLLLAGRAADIVGRRRVFLLGTAWFALWSLIIGFVRTEWLLTVSMGLLGLGASLNTPAGVGILASTFEGAAKQPMASSYPVGFVVGIIVGGVMCQKTSWRAPYWIQAGLSLLFLILAWFSLSNDALSQDDSVLKRLRRMDWVGAALCTGGLVALTLGFAWRTPYIPSLLVVGVVLLCAFVVWEIRRENAGQSTILSPHLFKRSPQFSVLLAVVFGSMWSFNAVQYFATLYFQSVLHLTPIRTSLAFVPMTISGVTFCILGGTIAPKLPPAFVIAGSLALSCAAAVIFALIDPATSYWKAAFLVMLLVTGPDFSYAVCNVQVCAAVHKNDQSLAGGLFNVASRCSSTNRTRQIGTSMGVALTSTVSTSVINARGGNLVSGYRAAGWVCFGVAVATMLASIVGLRDLKALPDAFEELERTPEVELQDMANENRHTRELKA</sequence>
<evidence type="ECO:0000256" key="4">
    <source>
        <dbReference type="ARBA" id="ARBA00023136"/>
    </source>
</evidence>
<dbReference type="PANTHER" id="PTHR42718:SF10">
    <property type="entry name" value="TRANSPORTER, PUTATIVE (AFU_ORTHOLOGUE AFUA_8G06760)-RELATED"/>
    <property type="match status" value="1"/>
</dbReference>
<gene>
    <name evidence="7" type="ORF">EXIGLDRAFT_710750</name>
</gene>
<evidence type="ECO:0000259" key="6">
    <source>
        <dbReference type="PROSITE" id="PS50850"/>
    </source>
</evidence>
<feature type="transmembrane region" description="Helical" evidence="5">
    <location>
        <begin position="357"/>
        <end position="377"/>
    </location>
</feature>
<keyword evidence="4 5" id="KW-0472">Membrane</keyword>
<evidence type="ECO:0000256" key="5">
    <source>
        <dbReference type="SAM" id="Phobius"/>
    </source>
</evidence>
<feature type="transmembrane region" description="Helical" evidence="5">
    <location>
        <begin position="228"/>
        <end position="247"/>
    </location>
</feature>
<dbReference type="OrthoDB" id="440755at2759"/>
<dbReference type="FunCoup" id="A0A165GKP3">
    <property type="interactions" value="30"/>
</dbReference>
<evidence type="ECO:0000313" key="7">
    <source>
        <dbReference type="EMBL" id="KZV90663.1"/>
    </source>
</evidence>
<evidence type="ECO:0000256" key="1">
    <source>
        <dbReference type="ARBA" id="ARBA00004141"/>
    </source>
</evidence>
<dbReference type="GO" id="GO:0022857">
    <property type="term" value="F:transmembrane transporter activity"/>
    <property type="evidence" value="ECO:0007669"/>
    <property type="project" value="InterPro"/>
</dbReference>
<evidence type="ECO:0000256" key="3">
    <source>
        <dbReference type="ARBA" id="ARBA00022989"/>
    </source>
</evidence>
<protein>
    <recommendedName>
        <fullName evidence="6">Major facilitator superfamily (MFS) profile domain-containing protein</fullName>
    </recommendedName>
</protein>
<accession>A0A165GKP3</accession>